<evidence type="ECO:0000313" key="5">
    <source>
        <dbReference type="Proteomes" id="UP000019666"/>
    </source>
</evidence>
<dbReference type="STRING" id="442562.Rumeso_04832"/>
<evidence type="ECO:0000256" key="3">
    <source>
        <dbReference type="SAM" id="MobiDB-lite"/>
    </source>
</evidence>
<dbReference type="GO" id="GO:0005509">
    <property type="term" value="F:calcium ion binding"/>
    <property type="evidence" value="ECO:0007669"/>
    <property type="project" value="InterPro"/>
</dbReference>
<dbReference type="OrthoDB" id="7762442at2"/>
<proteinExistence type="predicted"/>
<dbReference type="EMBL" id="AOSK01000133">
    <property type="protein sequence ID" value="EYD72126.1"/>
    <property type="molecule type" value="Genomic_DNA"/>
</dbReference>
<name>A0A017HCM9_9RHOB</name>
<feature type="region of interest" description="Disordered" evidence="3">
    <location>
        <begin position="221"/>
        <end position="245"/>
    </location>
</feature>
<organism evidence="4 5">
    <name type="scientific">Rubellimicrobium mesophilum DSM 19309</name>
    <dbReference type="NCBI Taxonomy" id="442562"/>
    <lineage>
        <taxon>Bacteria</taxon>
        <taxon>Pseudomonadati</taxon>
        <taxon>Pseudomonadota</taxon>
        <taxon>Alphaproteobacteria</taxon>
        <taxon>Rhodobacterales</taxon>
        <taxon>Roseobacteraceae</taxon>
        <taxon>Rubellimicrobium</taxon>
    </lineage>
</organism>
<dbReference type="PANTHER" id="PTHR38340:SF1">
    <property type="entry name" value="S-LAYER PROTEIN"/>
    <property type="match status" value="1"/>
</dbReference>
<sequence>MIPVLIEQLVPNLDILTPTDARSGALLGKVATGFAWPGSTAVAATIDDPWDNRFDVFVAGQNLTYDVNGQLRGGTITAITILSPQGIALASLANAVPGGLALDVAGLRAARNSPEALDALVAHWDITYSAAKVTSPGATIDGGVTFEGARGTDSLTGTQWADHLSGAGGHDVLWGGAGDDWLHGDDTKHVLSDAPTGNDTLSGGLGSDWLFGDAGDDDLRGGDGSDMLRGDEWGQSGNDRLDGGAGADRFFSEAGNDTYLGGAGRDTLTILDDLSVPLVTLDLTAHAMTGYGSDTVSGIEIVEGSYESRNALRGSDAAESFSGSWHEDILKGEGGADRLWGDWGNDEVRGGAGNDLLGGDAGLDTIYGGAGRDSFYFTDAAGDRVEDFLAADDQVWLAQGLVPGLANGPLASAAFKDLSVGKVDSSDRLLYDRASGKLWIDADGSGAAVRQLLAQLDPGTALSAADIEVRPTWDRDDFLV</sequence>
<gene>
    <name evidence="4" type="ORF">Rumeso_04832</name>
</gene>
<dbReference type="RefSeq" id="WP_051521531.1">
    <property type="nucleotide sequence ID" value="NZ_KK088612.1"/>
</dbReference>
<dbReference type="InterPro" id="IPR050557">
    <property type="entry name" value="RTX_toxin/Mannuronan_C5-epim"/>
</dbReference>
<dbReference type="PRINTS" id="PR00313">
    <property type="entry name" value="CABNDNGRPT"/>
</dbReference>
<evidence type="ECO:0000256" key="1">
    <source>
        <dbReference type="ARBA" id="ARBA00004613"/>
    </source>
</evidence>
<evidence type="ECO:0000313" key="4">
    <source>
        <dbReference type="EMBL" id="EYD72126.1"/>
    </source>
</evidence>
<dbReference type="InterPro" id="IPR018511">
    <property type="entry name" value="Hemolysin-typ_Ca-bd_CS"/>
</dbReference>
<keyword evidence="2" id="KW-0964">Secreted</keyword>
<dbReference type="PANTHER" id="PTHR38340">
    <property type="entry name" value="S-LAYER PROTEIN"/>
    <property type="match status" value="1"/>
</dbReference>
<feature type="compositionally biased region" description="Basic and acidic residues" evidence="3">
    <location>
        <begin position="221"/>
        <end position="232"/>
    </location>
</feature>
<dbReference type="Proteomes" id="UP000019666">
    <property type="component" value="Unassembled WGS sequence"/>
</dbReference>
<dbReference type="GO" id="GO:0005576">
    <property type="term" value="C:extracellular region"/>
    <property type="evidence" value="ECO:0007669"/>
    <property type="project" value="UniProtKB-SubCell"/>
</dbReference>
<keyword evidence="5" id="KW-1185">Reference proteome</keyword>
<evidence type="ECO:0000256" key="2">
    <source>
        <dbReference type="ARBA" id="ARBA00022525"/>
    </source>
</evidence>
<dbReference type="Pfam" id="PF00353">
    <property type="entry name" value="HemolysinCabind"/>
    <property type="match status" value="5"/>
</dbReference>
<dbReference type="AlphaFoldDB" id="A0A017HCM9"/>
<dbReference type="HOGENOM" id="CLU_568457_0_0_5"/>
<dbReference type="InterPro" id="IPR011049">
    <property type="entry name" value="Serralysin-like_metalloprot_C"/>
</dbReference>
<comment type="caution">
    <text evidence="4">The sequence shown here is derived from an EMBL/GenBank/DDBJ whole genome shotgun (WGS) entry which is preliminary data.</text>
</comment>
<comment type="subcellular location">
    <subcellularLocation>
        <location evidence="1">Secreted</location>
    </subcellularLocation>
</comment>
<accession>A0A017HCM9</accession>
<dbReference type="Gene3D" id="2.150.10.10">
    <property type="entry name" value="Serralysin-like metalloprotease, C-terminal"/>
    <property type="match status" value="3"/>
</dbReference>
<dbReference type="PROSITE" id="PS00330">
    <property type="entry name" value="HEMOLYSIN_CALCIUM"/>
    <property type="match status" value="2"/>
</dbReference>
<dbReference type="SUPFAM" id="SSF51120">
    <property type="entry name" value="beta-Roll"/>
    <property type="match status" value="2"/>
</dbReference>
<reference evidence="4 5" key="1">
    <citation type="submission" date="2013-02" db="EMBL/GenBank/DDBJ databases">
        <authorList>
            <person name="Fiebig A."/>
            <person name="Goeker M."/>
            <person name="Klenk H.-P.P."/>
        </authorList>
    </citation>
    <scope>NUCLEOTIDE SEQUENCE [LARGE SCALE GENOMIC DNA]</scope>
    <source>
        <strain evidence="4 5">DSM 19309</strain>
    </source>
</reference>
<protein>
    <recommendedName>
        <fullName evidence="6">Alkaline phosphatase</fullName>
    </recommendedName>
</protein>
<dbReference type="InterPro" id="IPR001343">
    <property type="entry name" value="Hemolysn_Ca-bd"/>
</dbReference>
<evidence type="ECO:0008006" key="6">
    <source>
        <dbReference type="Google" id="ProtNLM"/>
    </source>
</evidence>